<feature type="transmembrane region" description="Helical" evidence="7">
    <location>
        <begin position="391"/>
        <end position="415"/>
    </location>
</feature>
<feature type="domain" description="Type II secretion system protein GspF" evidence="8">
    <location>
        <begin position="294"/>
        <end position="413"/>
    </location>
</feature>
<sequence>MLKNYLVKFYTPEGKSLIRNIKAQNLSDAETLILEEGYMPSFVLPNIFLDAINPTGNGGMKDAELAVFFNELHHLVKSTGSVGKSFSYMDKDIPTPESSKKYDLLYLLKRLYYSHKLSKIKNRKKLIKNCIYLLDKGESVKEAFARNNFEEIALSLIDLAESTGDYSESFLKISEYFETKNIYKKNIIGTLAYPLFLFLLLFIAFSVFLYYVVPTFSLFFKQFPNIPLSTVYTLKLFGRLKNIFIYIIFFAVLIFAAFLSDLSGIKTKAFSFLQNIPQLKNILNYSYLNWIFYQFSLMISSGVTVNAVFDYFGKNSSKVYFRNKFKSVYQDLIKGNTLFDSLHKADFLPEDAIESIRYGEIGGFLSETVLNLSKEFKEKADRYMKIFTKGLFLLAMIGVVLFLLLMFFSLFLPLIQGMVGLSANY</sequence>
<evidence type="ECO:0000256" key="1">
    <source>
        <dbReference type="ARBA" id="ARBA00004651"/>
    </source>
</evidence>
<keyword evidence="4 7" id="KW-0812">Transmembrane</keyword>
<comment type="subcellular location">
    <subcellularLocation>
        <location evidence="1">Cell membrane</location>
        <topology evidence="1">Multi-pass membrane protein</topology>
    </subcellularLocation>
</comment>
<feature type="transmembrane region" description="Helical" evidence="7">
    <location>
        <begin position="191"/>
        <end position="213"/>
    </location>
</feature>
<dbReference type="Proteomes" id="UP000322454">
    <property type="component" value="Unassembled WGS sequence"/>
</dbReference>
<dbReference type="Gene3D" id="1.20.81.30">
    <property type="entry name" value="Type II secretion system (T2SS), domain F"/>
    <property type="match status" value="2"/>
</dbReference>
<feature type="transmembrane region" description="Helical" evidence="7">
    <location>
        <begin position="290"/>
        <end position="312"/>
    </location>
</feature>
<name>A0A520XEQ0_9DELT</name>
<gene>
    <name evidence="9" type="ORF">EVJ48_03980</name>
</gene>
<dbReference type="Pfam" id="PF00482">
    <property type="entry name" value="T2SSF"/>
    <property type="match status" value="2"/>
</dbReference>
<protein>
    <recommendedName>
        <fullName evidence="8">Type II secretion system protein GspF domain-containing protein</fullName>
    </recommendedName>
</protein>
<reference evidence="9 10" key="1">
    <citation type="submission" date="2019-01" db="EMBL/GenBank/DDBJ databases">
        <title>Insights into ecological role of a new deltaproteobacterial order Candidatus Sinidesulfobacterales (Sva0485) by metagenomics and metatranscriptomics.</title>
        <authorList>
            <person name="Tan S."/>
            <person name="Liu J."/>
            <person name="Fang Y."/>
            <person name="Hedlund B."/>
            <person name="Lian Z.-H."/>
            <person name="Huang L.-Y."/>
            <person name="Li J.-T."/>
            <person name="Huang L.-N."/>
            <person name="Li W.-J."/>
            <person name="Jiang H.-C."/>
            <person name="Dong H.-L."/>
            <person name="Shu W.-S."/>
        </authorList>
    </citation>
    <scope>NUCLEOTIDE SEQUENCE [LARGE SCALE GENOMIC DNA]</scope>
    <source>
        <strain evidence="9">AP4</strain>
    </source>
</reference>
<dbReference type="InterPro" id="IPR018076">
    <property type="entry name" value="T2SS_GspF_dom"/>
</dbReference>
<dbReference type="InterPro" id="IPR042094">
    <property type="entry name" value="T2SS_GspF_sf"/>
</dbReference>
<evidence type="ECO:0000256" key="6">
    <source>
        <dbReference type="ARBA" id="ARBA00023136"/>
    </source>
</evidence>
<evidence type="ECO:0000256" key="3">
    <source>
        <dbReference type="ARBA" id="ARBA00022475"/>
    </source>
</evidence>
<evidence type="ECO:0000256" key="2">
    <source>
        <dbReference type="ARBA" id="ARBA00005745"/>
    </source>
</evidence>
<proteinExistence type="inferred from homology"/>
<feature type="transmembrane region" description="Helical" evidence="7">
    <location>
        <begin position="243"/>
        <end position="260"/>
    </location>
</feature>
<dbReference type="AlphaFoldDB" id="A0A520XEQ0"/>
<evidence type="ECO:0000259" key="8">
    <source>
        <dbReference type="Pfam" id="PF00482"/>
    </source>
</evidence>
<evidence type="ECO:0000256" key="7">
    <source>
        <dbReference type="SAM" id="Phobius"/>
    </source>
</evidence>
<feature type="domain" description="Type II secretion system protein GspF" evidence="8">
    <location>
        <begin position="124"/>
        <end position="214"/>
    </location>
</feature>
<evidence type="ECO:0000313" key="10">
    <source>
        <dbReference type="Proteomes" id="UP000322454"/>
    </source>
</evidence>
<evidence type="ECO:0000313" key="9">
    <source>
        <dbReference type="EMBL" id="RZV39677.1"/>
    </source>
</evidence>
<evidence type="ECO:0000256" key="4">
    <source>
        <dbReference type="ARBA" id="ARBA00022692"/>
    </source>
</evidence>
<comment type="similarity">
    <text evidence="2">Belongs to the GSP F family.</text>
</comment>
<dbReference type="PANTHER" id="PTHR30012:SF0">
    <property type="entry name" value="TYPE II SECRETION SYSTEM PROTEIN F-RELATED"/>
    <property type="match status" value="1"/>
</dbReference>
<dbReference type="GO" id="GO:0005886">
    <property type="term" value="C:plasma membrane"/>
    <property type="evidence" value="ECO:0007669"/>
    <property type="project" value="UniProtKB-SubCell"/>
</dbReference>
<dbReference type="PANTHER" id="PTHR30012">
    <property type="entry name" value="GENERAL SECRETION PATHWAY PROTEIN"/>
    <property type="match status" value="1"/>
</dbReference>
<keyword evidence="3" id="KW-1003">Cell membrane</keyword>
<keyword evidence="5 7" id="KW-1133">Transmembrane helix</keyword>
<accession>A0A520XEQ0</accession>
<organism evidence="9 10">
    <name type="scientific">Candidatus Acidulodesulfobacterium acidiphilum</name>
    <dbReference type="NCBI Taxonomy" id="2597224"/>
    <lineage>
        <taxon>Bacteria</taxon>
        <taxon>Deltaproteobacteria</taxon>
        <taxon>Candidatus Acidulodesulfobacterales</taxon>
        <taxon>Candidatus Acidulodesulfobacterium</taxon>
    </lineage>
</organism>
<keyword evidence="6 7" id="KW-0472">Membrane</keyword>
<evidence type="ECO:0000256" key="5">
    <source>
        <dbReference type="ARBA" id="ARBA00022989"/>
    </source>
</evidence>
<dbReference type="InterPro" id="IPR003004">
    <property type="entry name" value="GspF/PilC"/>
</dbReference>
<dbReference type="EMBL" id="SHMQ01000007">
    <property type="protein sequence ID" value="RZV39677.1"/>
    <property type="molecule type" value="Genomic_DNA"/>
</dbReference>
<comment type="caution">
    <text evidence="9">The sequence shown here is derived from an EMBL/GenBank/DDBJ whole genome shotgun (WGS) entry which is preliminary data.</text>
</comment>